<protein>
    <recommendedName>
        <fullName evidence="3">DUF2508 domain-containing protein</fullName>
    </recommendedName>
</protein>
<evidence type="ECO:0008006" key="3">
    <source>
        <dbReference type="Google" id="ProtNLM"/>
    </source>
</evidence>
<dbReference type="eggNOG" id="ENOG5033B6J">
    <property type="taxonomic scope" value="Bacteria"/>
</dbReference>
<dbReference type="AlphaFoldDB" id="I3DTR4"/>
<proteinExistence type="predicted"/>
<dbReference type="Proteomes" id="UP000027602">
    <property type="component" value="Chromosome"/>
</dbReference>
<dbReference type="EMBL" id="CP007739">
    <property type="protein sequence ID" value="AIE58551.1"/>
    <property type="molecule type" value="Genomic_DNA"/>
</dbReference>
<sequence>MFFRRKGWLRKEFDEKLICQLEELKKQWRNQKALVEKSFDPSEDVICQTKLAEAKYFFLFKEAKHRKISIRK</sequence>
<keyword evidence="2" id="KW-1185">Reference proteome</keyword>
<dbReference type="KEGG" id="bmet:BMMGA3_00135"/>
<dbReference type="STRING" id="796606.BMMGA3_00135"/>
<gene>
    <name evidence="1" type="ORF">BMMGA3_00135</name>
</gene>
<accession>I3DTR4</accession>
<dbReference type="RefSeq" id="WP_003349815.1">
    <property type="nucleotide sequence ID" value="NZ_ADWW01000010.1"/>
</dbReference>
<organism evidence="1 2">
    <name type="scientific">Bacillus methanolicus (strain MGA3 / ATCC 53907)</name>
    <dbReference type="NCBI Taxonomy" id="796606"/>
    <lineage>
        <taxon>Bacteria</taxon>
        <taxon>Bacillati</taxon>
        <taxon>Bacillota</taxon>
        <taxon>Bacilli</taxon>
        <taxon>Bacillales</taxon>
        <taxon>Bacillaceae</taxon>
        <taxon>Bacillus</taxon>
    </lineage>
</organism>
<dbReference type="InterPro" id="IPR019644">
    <property type="entry name" value="DUF2508"/>
</dbReference>
<dbReference type="Pfam" id="PF10704">
    <property type="entry name" value="DUF2508"/>
    <property type="match status" value="1"/>
</dbReference>
<name>I3DTR4_BACMM</name>
<evidence type="ECO:0000313" key="1">
    <source>
        <dbReference type="EMBL" id="AIE58551.1"/>
    </source>
</evidence>
<reference evidence="1 2" key="1">
    <citation type="journal article" date="2015" name="BMC Genomics">
        <title>Transcriptome analysis of thermophilic methylotrophic Bacillus methanolicus MGA3 using RNA-sequencing provides detailed insights into its previously uncharted transcriptional landscape.</title>
        <authorList>
            <person name="Irla M."/>
            <person name="Neshat A."/>
            <person name="Brautaset T."/>
            <person name="Ruckert C."/>
            <person name="Kalinowski J."/>
            <person name="Wendisch V.F."/>
        </authorList>
    </citation>
    <scope>NUCLEOTIDE SEQUENCE [LARGE SCALE GENOMIC DNA]</scope>
    <source>
        <strain evidence="2">MGA3 / ATCC 53907</strain>
    </source>
</reference>
<dbReference type="OrthoDB" id="2166610at2"/>
<dbReference type="HOGENOM" id="CLU_187598_1_1_9"/>
<evidence type="ECO:0000313" key="2">
    <source>
        <dbReference type="Proteomes" id="UP000027602"/>
    </source>
</evidence>